<comment type="caution">
    <text evidence="4">The sequence shown here is derived from an EMBL/GenBank/DDBJ whole genome shotgun (WGS) entry which is preliminary data.</text>
</comment>
<protein>
    <submittedName>
        <fullName evidence="4">CDP-alcohol phosphatidyltransferase family protein</fullName>
    </submittedName>
</protein>
<dbReference type="GO" id="GO:0016780">
    <property type="term" value="F:phosphotransferase activity, for other substituted phosphate groups"/>
    <property type="evidence" value="ECO:0007669"/>
    <property type="project" value="InterPro"/>
</dbReference>
<accession>A0A4Q9GHF9</accession>
<proteinExistence type="inferred from homology"/>
<comment type="similarity">
    <text evidence="2">Belongs to the CDP-alcohol phosphatidyltransferase class-I family.</text>
</comment>
<evidence type="ECO:0000256" key="2">
    <source>
        <dbReference type="RuleBase" id="RU003750"/>
    </source>
</evidence>
<reference evidence="4 5" key="1">
    <citation type="submission" date="2019-02" db="EMBL/GenBank/DDBJ databases">
        <title>Hansschlegelia quercus sp. nov., a novel methylotrophic bacterium from buds of oak (Quercus robur L.).</title>
        <authorList>
            <person name="Agafonova N.V."/>
            <person name="Kaparullina E.N."/>
            <person name="Grouzdev D.S."/>
            <person name="Doronina N.V."/>
        </authorList>
    </citation>
    <scope>NUCLEOTIDE SEQUENCE [LARGE SCALE GENOMIC DNA]</scope>
    <source>
        <strain evidence="4 5">Dub</strain>
    </source>
</reference>
<dbReference type="Gene3D" id="1.20.120.1760">
    <property type="match status" value="1"/>
</dbReference>
<dbReference type="AlphaFoldDB" id="A0A4Q9GHF9"/>
<feature type="transmembrane region" description="Helical" evidence="3">
    <location>
        <begin position="278"/>
        <end position="302"/>
    </location>
</feature>
<evidence type="ECO:0000313" key="5">
    <source>
        <dbReference type="Proteomes" id="UP000291613"/>
    </source>
</evidence>
<dbReference type="InterPro" id="IPR000462">
    <property type="entry name" value="CDP-OH_P_trans"/>
</dbReference>
<keyword evidence="3" id="KW-0472">Membrane</keyword>
<feature type="transmembrane region" description="Helical" evidence="3">
    <location>
        <begin position="192"/>
        <end position="212"/>
    </location>
</feature>
<dbReference type="EMBL" id="SIUB01000004">
    <property type="protein sequence ID" value="TBN53428.1"/>
    <property type="molecule type" value="Genomic_DNA"/>
</dbReference>
<name>A0A4Q9GHF9_9HYPH</name>
<dbReference type="PROSITE" id="PS00379">
    <property type="entry name" value="CDP_ALCOHOL_P_TRANSF"/>
    <property type="match status" value="1"/>
</dbReference>
<dbReference type="InterPro" id="IPR048254">
    <property type="entry name" value="CDP_ALCOHOL_P_TRANSF_CS"/>
</dbReference>
<dbReference type="GO" id="GO:0008654">
    <property type="term" value="P:phospholipid biosynthetic process"/>
    <property type="evidence" value="ECO:0007669"/>
    <property type="project" value="InterPro"/>
</dbReference>
<sequence>MTETGKSAQATTAVLLGVSEVRIWGMSSAERLRRQLLKVKITNVGQDIAAAATGGRVILLRVDHAYEQRLIAALAERPDCALIVAGVPVAANVSASDVATAMAALGGRGPLPVGVDGLDAEGLGGSYNFQLRKREIAYAVPLDATTVKEVEDRSFAASYKGVTDGITKYVWPVPAQIVTKWCAERAITPNQVTYLGIALMFLALGLFWQGWYLTGLIPAWIMTFLDTVDGKLARVTMTYSKFGDVLDHGVDLIHPPFWWWAWVIGLPAYGLPIERPDLVVWIIFGGYVVQRILEGIFVRAFGMHMHVWRPFDSFFRLITARRNPNLVILTVFTLFGRPDLGMIATAWWIVLSLVVHAAQIVQGFWARRKGRLTSWLEA</sequence>
<keyword evidence="5" id="KW-1185">Reference proteome</keyword>
<keyword evidence="3" id="KW-0812">Transmembrane</keyword>
<dbReference type="InterPro" id="IPR043130">
    <property type="entry name" value="CDP-OH_PTrfase_TM_dom"/>
</dbReference>
<gene>
    <name evidence="4" type="ORF">EYR15_10465</name>
</gene>
<dbReference type="Pfam" id="PF01066">
    <property type="entry name" value="CDP-OH_P_transf"/>
    <property type="match status" value="1"/>
</dbReference>
<dbReference type="OrthoDB" id="8541463at2"/>
<evidence type="ECO:0000256" key="3">
    <source>
        <dbReference type="SAM" id="Phobius"/>
    </source>
</evidence>
<evidence type="ECO:0000256" key="1">
    <source>
        <dbReference type="ARBA" id="ARBA00022679"/>
    </source>
</evidence>
<dbReference type="Proteomes" id="UP000291613">
    <property type="component" value="Unassembled WGS sequence"/>
</dbReference>
<evidence type="ECO:0000313" key="4">
    <source>
        <dbReference type="EMBL" id="TBN53428.1"/>
    </source>
</evidence>
<organism evidence="4 5">
    <name type="scientific">Hansschlegelia quercus</name>
    <dbReference type="NCBI Taxonomy" id="2528245"/>
    <lineage>
        <taxon>Bacteria</taxon>
        <taxon>Pseudomonadati</taxon>
        <taxon>Pseudomonadota</taxon>
        <taxon>Alphaproteobacteria</taxon>
        <taxon>Hyphomicrobiales</taxon>
        <taxon>Methylopilaceae</taxon>
        <taxon>Hansschlegelia</taxon>
    </lineage>
</organism>
<dbReference type="RefSeq" id="WP_131003484.1">
    <property type="nucleotide sequence ID" value="NZ_JBHSZR010000007.1"/>
</dbReference>
<keyword evidence="1 2" id="KW-0808">Transferase</keyword>
<keyword evidence="3" id="KW-1133">Transmembrane helix</keyword>
<feature type="transmembrane region" description="Helical" evidence="3">
    <location>
        <begin position="346"/>
        <end position="366"/>
    </location>
</feature>
<dbReference type="GO" id="GO:0016020">
    <property type="term" value="C:membrane"/>
    <property type="evidence" value="ECO:0007669"/>
    <property type="project" value="InterPro"/>
</dbReference>